<protein>
    <submittedName>
        <fullName evidence="2">Uncharacterized protein</fullName>
    </submittedName>
</protein>
<evidence type="ECO:0000313" key="3">
    <source>
        <dbReference type="Proteomes" id="UP000824890"/>
    </source>
</evidence>
<accession>A0ABQ8BYV6</accession>
<feature type="compositionally biased region" description="Polar residues" evidence="1">
    <location>
        <begin position="43"/>
        <end position="54"/>
    </location>
</feature>
<proteinExistence type="predicted"/>
<dbReference type="Proteomes" id="UP000824890">
    <property type="component" value="Unassembled WGS sequence"/>
</dbReference>
<organism evidence="2 3">
    <name type="scientific">Brassica napus</name>
    <name type="common">Rape</name>
    <dbReference type="NCBI Taxonomy" id="3708"/>
    <lineage>
        <taxon>Eukaryota</taxon>
        <taxon>Viridiplantae</taxon>
        <taxon>Streptophyta</taxon>
        <taxon>Embryophyta</taxon>
        <taxon>Tracheophyta</taxon>
        <taxon>Spermatophyta</taxon>
        <taxon>Magnoliopsida</taxon>
        <taxon>eudicotyledons</taxon>
        <taxon>Gunneridae</taxon>
        <taxon>Pentapetalae</taxon>
        <taxon>rosids</taxon>
        <taxon>malvids</taxon>
        <taxon>Brassicales</taxon>
        <taxon>Brassicaceae</taxon>
        <taxon>Brassiceae</taxon>
        <taxon>Brassica</taxon>
    </lineage>
</organism>
<dbReference type="EMBL" id="JAGKQM010000009">
    <property type="protein sequence ID" value="KAH0909986.1"/>
    <property type="molecule type" value="Genomic_DNA"/>
</dbReference>
<name>A0ABQ8BYV6_BRANA</name>
<comment type="caution">
    <text evidence="2">The sequence shown here is derived from an EMBL/GenBank/DDBJ whole genome shotgun (WGS) entry which is preliminary data.</text>
</comment>
<reference evidence="2 3" key="1">
    <citation type="submission" date="2021-05" db="EMBL/GenBank/DDBJ databases">
        <title>Genome Assembly of Synthetic Allotetraploid Brassica napus Reveals Homoeologous Exchanges between Subgenomes.</title>
        <authorList>
            <person name="Davis J.T."/>
        </authorList>
    </citation>
    <scope>NUCLEOTIDE SEQUENCE [LARGE SCALE GENOMIC DNA]</scope>
    <source>
        <strain evidence="3">cv. Da-Ae</strain>
        <tissue evidence="2">Seedling</tissue>
    </source>
</reference>
<feature type="region of interest" description="Disordered" evidence="1">
    <location>
        <begin position="41"/>
        <end position="64"/>
    </location>
</feature>
<sequence>MNLDTIENRFEFLDSWCDSLMVEDEELERLIRRTSLRSEVETESLNKVTAPTLHQTRHDGDLVT</sequence>
<evidence type="ECO:0000313" key="2">
    <source>
        <dbReference type="EMBL" id="KAH0909986.1"/>
    </source>
</evidence>
<gene>
    <name evidence="2" type="ORF">HID58_033307</name>
</gene>
<keyword evidence="3" id="KW-1185">Reference proteome</keyword>
<evidence type="ECO:0000256" key="1">
    <source>
        <dbReference type="SAM" id="MobiDB-lite"/>
    </source>
</evidence>